<accession>A0ABX5ERH7</accession>
<dbReference type="InterPro" id="IPR004538">
    <property type="entry name" value="Hemolysin_A/TlyA"/>
</dbReference>
<dbReference type="InterPro" id="IPR047048">
    <property type="entry name" value="TlyA"/>
</dbReference>
<dbReference type="PIRSF" id="PIRSF005578">
    <property type="entry name" value="TlyA"/>
    <property type="match status" value="1"/>
</dbReference>
<dbReference type="SUPFAM" id="SSF53335">
    <property type="entry name" value="S-adenosyl-L-methionine-dependent methyltransferases"/>
    <property type="match status" value="1"/>
</dbReference>
<dbReference type="CDD" id="cd00165">
    <property type="entry name" value="S4"/>
    <property type="match status" value="1"/>
</dbReference>
<reference evidence="5 6" key="1">
    <citation type="submission" date="2018-03" db="EMBL/GenBank/DDBJ databases">
        <title>Genomic Encyclopedia of Archaeal and Bacterial Type Strains, Phase II (KMG-II): from individual species to whole genera.</title>
        <authorList>
            <person name="Goeker M."/>
        </authorList>
    </citation>
    <scope>NUCLEOTIDE SEQUENCE [LARGE SCALE GENOMIC DNA]</scope>
    <source>
        <strain evidence="5 6">RHA1</strain>
    </source>
</reference>
<sequence length="275" mass="30592">MAAKKKQPLWEALIDRGFFEDRKTATSWIMMGKVLVNQQRASNAGEMVKEDANIQVKGIDLKYVGKGGLKLEGAIAQFGIDVNGRVCLDTGASTGGFTDCLIQHGASRTYAIDVGFGQLAGKLRQDERVVNMEKTNIGDVKVEHLTPRPSLATVDLSYLSLKKAIPIISELLDENGEMLCLVKPLFEIEDSKVRRTGEIESPDQYKAVLEDLVEFSDEFGLNTLGVTHSPVTGNKGTHEFFLWTSLDKSKERRNLDEDIRTAIDRVMKLQPYKNN</sequence>
<dbReference type="InterPro" id="IPR029063">
    <property type="entry name" value="SAM-dependent_MTases_sf"/>
</dbReference>
<proteinExistence type="inferred from homology"/>
<dbReference type="SUPFAM" id="SSF55174">
    <property type="entry name" value="Alpha-L RNA-binding motif"/>
    <property type="match status" value="1"/>
</dbReference>
<gene>
    <name evidence="5" type="ORF">CLV36_10236</name>
</gene>
<comment type="similarity">
    <text evidence="2">Belongs to the TlyA family.</text>
</comment>
<name>A0ABX5ERH7_9BACL</name>
<dbReference type="Pfam" id="PF01728">
    <property type="entry name" value="FtsJ"/>
    <property type="match status" value="1"/>
</dbReference>
<dbReference type="Gene3D" id="3.40.50.150">
    <property type="entry name" value="Vaccinia Virus protein VP39"/>
    <property type="match status" value="1"/>
</dbReference>
<evidence type="ECO:0000313" key="6">
    <source>
        <dbReference type="Proteomes" id="UP000238836"/>
    </source>
</evidence>
<evidence type="ECO:0000313" key="5">
    <source>
        <dbReference type="EMBL" id="PRZ16328.1"/>
    </source>
</evidence>
<dbReference type="Gene3D" id="3.10.290.10">
    <property type="entry name" value="RNA-binding S4 domain"/>
    <property type="match status" value="1"/>
</dbReference>
<organism evidence="5 6">
    <name type="scientific">Laceyella sediminis</name>
    <dbReference type="NCBI Taxonomy" id="573074"/>
    <lineage>
        <taxon>Bacteria</taxon>
        <taxon>Bacillati</taxon>
        <taxon>Bacillota</taxon>
        <taxon>Bacilli</taxon>
        <taxon>Bacillales</taxon>
        <taxon>Thermoactinomycetaceae</taxon>
        <taxon>Laceyella</taxon>
    </lineage>
</organism>
<dbReference type="Proteomes" id="UP000238836">
    <property type="component" value="Unassembled WGS sequence"/>
</dbReference>
<dbReference type="InterPro" id="IPR002877">
    <property type="entry name" value="RNA_MeTrfase_FtsJ_dom"/>
</dbReference>
<dbReference type="RefSeq" id="WP_106341707.1">
    <property type="nucleotide sequence ID" value="NZ_PVTZ01000002.1"/>
</dbReference>
<feature type="domain" description="Ribosomal RNA methyltransferase FtsJ" evidence="4">
    <location>
        <begin position="63"/>
        <end position="244"/>
    </location>
</feature>
<dbReference type="InterPro" id="IPR036986">
    <property type="entry name" value="S4_RNA-bd_sf"/>
</dbReference>
<comment type="caution">
    <text evidence="5">The sequence shown here is derived from an EMBL/GenBank/DDBJ whole genome shotgun (WGS) entry which is preliminary data.</text>
</comment>
<keyword evidence="1 3" id="KW-0694">RNA-binding</keyword>
<evidence type="ECO:0000256" key="1">
    <source>
        <dbReference type="ARBA" id="ARBA00022884"/>
    </source>
</evidence>
<evidence type="ECO:0000256" key="3">
    <source>
        <dbReference type="PROSITE-ProRule" id="PRU00182"/>
    </source>
</evidence>
<dbReference type="EMBL" id="PVTZ01000002">
    <property type="protein sequence ID" value="PRZ16328.1"/>
    <property type="molecule type" value="Genomic_DNA"/>
</dbReference>
<dbReference type="PANTHER" id="PTHR32319">
    <property type="entry name" value="BACTERIAL HEMOLYSIN-LIKE PROTEIN"/>
    <property type="match status" value="1"/>
</dbReference>
<protein>
    <submittedName>
        <fullName evidence="5">23S rRNA (Cytidine1920-2'-O)/16S rRNA (Cytidine1409-2'-O)-methyltransferase</fullName>
    </submittedName>
</protein>
<evidence type="ECO:0000256" key="2">
    <source>
        <dbReference type="ARBA" id="ARBA00029460"/>
    </source>
</evidence>
<dbReference type="NCBIfam" id="TIGR00478">
    <property type="entry name" value="tly"/>
    <property type="match status" value="1"/>
</dbReference>
<dbReference type="PROSITE" id="PS50889">
    <property type="entry name" value="S4"/>
    <property type="match status" value="1"/>
</dbReference>
<keyword evidence="6" id="KW-1185">Reference proteome</keyword>
<evidence type="ECO:0000259" key="4">
    <source>
        <dbReference type="Pfam" id="PF01728"/>
    </source>
</evidence>
<dbReference type="PANTHER" id="PTHR32319:SF0">
    <property type="entry name" value="BACTERIAL HEMOLYSIN-LIKE PROTEIN"/>
    <property type="match status" value="1"/>
</dbReference>